<feature type="transmembrane region" description="Helical" evidence="1">
    <location>
        <begin position="246"/>
        <end position="267"/>
    </location>
</feature>
<evidence type="ECO:0000313" key="2">
    <source>
        <dbReference type="EMBL" id="MBK5926934.1"/>
    </source>
</evidence>
<protein>
    <submittedName>
        <fullName evidence="2">Uncharacterized protein</fullName>
    </submittedName>
</protein>
<dbReference type="EMBL" id="NHSD01000187">
    <property type="protein sequence ID" value="MBK5926934.1"/>
    <property type="molecule type" value="Genomic_DNA"/>
</dbReference>
<reference evidence="2" key="1">
    <citation type="submission" date="2017-05" db="EMBL/GenBank/DDBJ databases">
        <authorList>
            <person name="Imhoff J.F."/>
            <person name="Rahn T."/>
            <person name="Kuenzel S."/>
            <person name="Neulinger S.C."/>
        </authorList>
    </citation>
    <scope>NUCLEOTIDE SEQUENCE</scope>
    <source>
        <strain evidence="2">LMG 28126</strain>
    </source>
</reference>
<gene>
    <name evidence="2" type="ORF">CCR87_06175</name>
</gene>
<feature type="transmembrane region" description="Helical" evidence="1">
    <location>
        <begin position="66"/>
        <end position="90"/>
    </location>
</feature>
<keyword evidence="1" id="KW-1133">Transmembrane helix</keyword>
<feature type="transmembrane region" description="Helical" evidence="1">
    <location>
        <begin position="203"/>
        <end position="226"/>
    </location>
</feature>
<organism evidence="2 3">
    <name type="scientific">Rhodobaculum claviforme</name>
    <dbReference type="NCBI Taxonomy" id="1549854"/>
    <lineage>
        <taxon>Bacteria</taxon>
        <taxon>Pseudomonadati</taxon>
        <taxon>Pseudomonadota</taxon>
        <taxon>Alphaproteobacteria</taxon>
        <taxon>Rhodobacterales</taxon>
        <taxon>Paracoccaceae</taxon>
        <taxon>Rhodobaculum</taxon>
    </lineage>
</organism>
<proteinExistence type="predicted"/>
<accession>A0A934TJW1</accession>
<feature type="transmembrane region" description="Helical" evidence="1">
    <location>
        <begin position="134"/>
        <end position="153"/>
    </location>
</feature>
<dbReference type="AlphaFoldDB" id="A0A934TJW1"/>
<keyword evidence="3" id="KW-1185">Reference proteome</keyword>
<keyword evidence="1" id="KW-0812">Transmembrane</keyword>
<dbReference type="Proteomes" id="UP000706333">
    <property type="component" value="Unassembled WGS sequence"/>
</dbReference>
<sequence length="547" mass="56306">MALMAAGVTLAAVALPRLPLILVVPLWLTLGLAAAVPGAANTAVARGHALKTMRTAHPLHRLRRGGLVRVTLWGAAGILAVAVLLVRLSAGGAPGWMGAAAGVAAVVAVMWSGRGMTARLHAPVHADARLRRHALLAGTAAVVVVSGLAGWWLGPGDPALTRPATSALIAEAFEAQRLWVGVEAWALGAVTALGLLPPMAEAVLAALLLGVSGGAVAALAVAALMQAQDWRRAVATSSDAQEPPPAPPSAVLAVSTLTVLVLAGAFWSERQLFPHPPEARPMAQLQTTAAERIGTAYYPAGTHAEVDAGRATLAAQDAAALAELRTAAEAGFDAMLAGVDPFLDGYYSLRGEYWRMGVAVGGWVRGDPEAALEAHLAGRLNDALDSDTHLGPVTERLALLSLAEARAQQAARETALLGTALSDINPARLRVEASFPALAPLPELRSLGLSSNLETRLGGSVAMGVLGAVVARRVLQRLVQRGILRLGARALLATVPLVGTALAVGTDVAALKLEEHYNRADFRAEIVAALEEQRASFIAAIAAPSED</sequence>
<feature type="transmembrane region" description="Helical" evidence="1">
    <location>
        <begin position="96"/>
        <end position="113"/>
    </location>
</feature>
<name>A0A934TJW1_9RHOB</name>
<evidence type="ECO:0000313" key="3">
    <source>
        <dbReference type="Proteomes" id="UP000706333"/>
    </source>
</evidence>
<keyword evidence="1" id="KW-0472">Membrane</keyword>
<comment type="caution">
    <text evidence="2">The sequence shown here is derived from an EMBL/GenBank/DDBJ whole genome shotgun (WGS) entry which is preliminary data.</text>
</comment>
<reference evidence="2" key="2">
    <citation type="journal article" date="2020" name="Microorganisms">
        <title>Osmotic Adaptation and Compatible Solute Biosynthesis of Phototrophic Bacteria as Revealed from Genome Analyses.</title>
        <authorList>
            <person name="Imhoff J.F."/>
            <person name="Rahn T."/>
            <person name="Kunzel S."/>
            <person name="Keller A."/>
            <person name="Neulinger S.C."/>
        </authorList>
    </citation>
    <scope>NUCLEOTIDE SEQUENCE</scope>
    <source>
        <strain evidence="2">LMG 28126</strain>
    </source>
</reference>
<evidence type="ECO:0000256" key="1">
    <source>
        <dbReference type="SAM" id="Phobius"/>
    </source>
</evidence>
<feature type="transmembrane region" description="Helical" evidence="1">
    <location>
        <begin position="24"/>
        <end position="45"/>
    </location>
</feature>